<dbReference type="InterPro" id="IPR009061">
    <property type="entry name" value="DNA-bd_dom_put_sf"/>
</dbReference>
<feature type="domain" description="Helix-turn-helix" evidence="2">
    <location>
        <begin position="1"/>
        <end position="49"/>
    </location>
</feature>
<dbReference type="NCBIfam" id="TIGR01764">
    <property type="entry name" value="excise"/>
    <property type="match status" value="1"/>
</dbReference>
<evidence type="ECO:0000256" key="1">
    <source>
        <dbReference type="SAM" id="MobiDB-lite"/>
    </source>
</evidence>
<dbReference type="InterPro" id="IPR041657">
    <property type="entry name" value="HTH_17"/>
</dbReference>
<feature type="region of interest" description="Disordered" evidence="1">
    <location>
        <begin position="48"/>
        <end position="76"/>
    </location>
</feature>
<evidence type="ECO:0000313" key="4">
    <source>
        <dbReference type="Proteomes" id="UP000548476"/>
    </source>
</evidence>
<dbReference type="RefSeq" id="WP_184791145.1">
    <property type="nucleotide sequence ID" value="NZ_BONT01000008.1"/>
</dbReference>
<name>A0A841FQJ3_9ACTN</name>
<dbReference type="InterPro" id="IPR010093">
    <property type="entry name" value="SinI_DNA-bd"/>
</dbReference>
<comment type="caution">
    <text evidence="3">The sequence shown here is derived from an EMBL/GenBank/DDBJ whole genome shotgun (WGS) entry which is preliminary data.</text>
</comment>
<dbReference type="Pfam" id="PF12728">
    <property type="entry name" value="HTH_17"/>
    <property type="match status" value="1"/>
</dbReference>
<proteinExistence type="predicted"/>
<organism evidence="3 4">
    <name type="scientific">Phytomonospora endophytica</name>
    <dbReference type="NCBI Taxonomy" id="714109"/>
    <lineage>
        <taxon>Bacteria</taxon>
        <taxon>Bacillati</taxon>
        <taxon>Actinomycetota</taxon>
        <taxon>Actinomycetes</taxon>
        <taxon>Micromonosporales</taxon>
        <taxon>Micromonosporaceae</taxon>
        <taxon>Phytomonospora</taxon>
    </lineage>
</organism>
<dbReference type="SUPFAM" id="SSF46955">
    <property type="entry name" value="Putative DNA-binding domain"/>
    <property type="match status" value="1"/>
</dbReference>
<dbReference type="EMBL" id="JACHGT010000016">
    <property type="protein sequence ID" value="MBB6038346.1"/>
    <property type="molecule type" value="Genomic_DNA"/>
</dbReference>
<dbReference type="Proteomes" id="UP000548476">
    <property type="component" value="Unassembled WGS sequence"/>
</dbReference>
<sequence length="76" mass="8750">MSTAQAGEMLPASEPTIRKYLQEGKLRGYRVGKLYKVSVESIKDYRREHAVIPNPPPSPPRRPRRRFRAMRPGLCT</sequence>
<dbReference type="GO" id="GO:0003677">
    <property type="term" value="F:DNA binding"/>
    <property type="evidence" value="ECO:0007669"/>
    <property type="project" value="InterPro"/>
</dbReference>
<accession>A0A841FQJ3</accession>
<gene>
    <name evidence="3" type="ORF">HNR73_006229</name>
</gene>
<protein>
    <submittedName>
        <fullName evidence="3">Excisionase family DNA binding protein</fullName>
    </submittedName>
</protein>
<evidence type="ECO:0000313" key="3">
    <source>
        <dbReference type="EMBL" id="MBB6038346.1"/>
    </source>
</evidence>
<dbReference type="AlphaFoldDB" id="A0A841FQJ3"/>
<evidence type="ECO:0000259" key="2">
    <source>
        <dbReference type="Pfam" id="PF12728"/>
    </source>
</evidence>
<keyword evidence="4" id="KW-1185">Reference proteome</keyword>
<reference evidence="3 4" key="1">
    <citation type="submission" date="2020-08" db="EMBL/GenBank/DDBJ databases">
        <title>Genomic Encyclopedia of Type Strains, Phase IV (KMG-IV): sequencing the most valuable type-strain genomes for metagenomic binning, comparative biology and taxonomic classification.</title>
        <authorList>
            <person name="Goeker M."/>
        </authorList>
    </citation>
    <scope>NUCLEOTIDE SEQUENCE [LARGE SCALE GENOMIC DNA]</scope>
    <source>
        <strain evidence="3 4">YIM 65646</strain>
    </source>
</reference>